<comment type="subcellular location">
    <subcellularLocation>
        <location evidence="1">Membrane</location>
        <topology evidence="1">Single-pass type II membrane protein</topology>
    </subcellularLocation>
</comment>
<dbReference type="InterPro" id="IPR005629">
    <property type="entry name" value="Skn1/Kre6/Sbg1"/>
</dbReference>
<evidence type="ECO:0000256" key="6">
    <source>
        <dbReference type="ARBA" id="ARBA00023136"/>
    </source>
</evidence>
<evidence type="ECO:0000256" key="5">
    <source>
        <dbReference type="ARBA" id="ARBA00022989"/>
    </source>
</evidence>
<evidence type="ECO:0000256" key="2">
    <source>
        <dbReference type="ARBA" id="ARBA00010962"/>
    </source>
</evidence>
<keyword evidence="13" id="KW-1185">Reference proteome</keyword>
<dbReference type="GO" id="GO:0006078">
    <property type="term" value="P:(1-&gt;6)-beta-D-glucan biosynthetic process"/>
    <property type="evidence" value="ECO:0007669"/>
    <property type="project" value="TreeGrafter"/>
</dbReference>
<feature type="compositionally biased region" description="Low complexity" evidence="9">
    <location>
        <begin position="692"/>
        <end position="707"/>
    </location>
</feature>
<dbReference type="PANTHER" id="PTHR31361:SF1">
    <property type="entry name" value="BETA-GLUCAN SYNTHESIS-ASSOCIATED PROTEIN KRE6-RELATED"/>
    <property type="match status" value="1"/>
</dbReference>
<sequence length="729" mass="81049">MILLITQVFDFKTVLDYSPERNTYSSTDEQSDASFLSERNNPFTQANESQSNSSESTDYLSPNYQVSNLTTDVNNTSASSRSNQYNQTKGQNDSSYASNLSSILPRSTSAFNLDKYTRYPPSRAVSGVFSLNSSTQLLQDHANDTKTSLFTDAELSPFGGFPASQFPMLITEKEDDDYLHNPDPTIDSEYEKRRFLHDLKAMDKRSWSGLFGLSFLFIGAAMVFIVLPVLTYSGIIERYSKSTDVVEVLSLYQYPTLGAIRTSLVDPDTPESAHSKVSNTGETWDLVFSDEFNAEGRTFYDGDDQFWTAPNFHYDATKDLEWYDPDAVTTSEGTAVFTMDAFHNHNLFYRSGMLQSWNKLCFTQGKLEVSARLPNYGNITGLWPGIWTLGNLARPGYLATTDGVWPYSYESCDAGITANQSSSDGISYLKGQKLNACTCDGEDHPNQGTGRGAPEIDALEGATDTKIPVGVASQSYQVAPYDIWYIPDYNYIEIYNYSVTTMNTYTGGPFQQAISGVSTLNNSWYQLGNNTEQQFQTYGFEYENDNDEGYCTWFVGDDPTYTLYAQALHPNGNVDWRRISKEPMSIIMNLGISNNWAYIDWPSIRFPATLQVDYVRIYQPKGQHSITCDPSDHPTSDYIEKHENAYNNANLTSWEDAGSLCGCTCGGSTIRNTSGSGTQRTVGGVDSDDAINSSGDNSDTSSDDTGGAEIVRTRSDGDKCRRDMVFGDG</sequence>
<dbReference type="InterPro" id="IPR000757">
    <property type="entry name" value="Beta-glucanase-like"/>
</dbReference>
<feature type="transmembrane region" description="Helical" evidence="10">
    <location>
        <begin position="210"/>
        <end position="232"/>
    </location>
</feature>
<keyword evidence="5 10" id="KW-1133">Transmembrane helix</keyword>
<dbReference type="GO" id="GO:0005886">
    <property type="term" value="C:plasma membrane"/>
    <property type="evidence" value="ECO:0007669"/>
    <property type="project" value="TreeGrafter"/>
</dbReference>
<keyword evidence="3 10" id="KW-0812">Transmembrane</keyword>
<comment type="caution">
    <text evidence="12">The sequence shown here is derived from an EMBL/GenBank/DDBJ whole genome shotgun (WGS) entry which is preliminary data.</text>
</comment>
<dbReference type="PROSITE" id="PS51762">
    <property type="entry name" value="GH16_2"/>
    <property type="match status" value="1"/>
</dbReference>
<evidence type="ECO:0000313" key="12">
    <source>
        <dbReference type="EMBL" id="KAH3674867.1"/>
    </source>
</evidence>
<evidence type="ECO:0000256" key="4">
    <source>
        <dbReference type="ARBA" id="ARBA00022968"/>
    </source>
</evidence>
<dbReference type="PANTHER" id="PTHR31361">
    <property type="entry name" value="BETA-GLUCAN SYNTHESIS-ASSOCIATED PROTEIN KRE6-RELATED"/>
    <property type="match status" value="1"/>
</dbReference>
<reference evidence="12" key="2">
    <citation type="submission" date="2021-01" db="EMBL/GenBank/DDBJ databases">
        <authorList>
            <person name="Schikora-Tamarit M.A."/>
        </authorList>
    </citation>
    <scope>NUCLEOTIDE SEQUENCE</scope>
    <source>
        <strain evidence="12">CBS2887</strain>
    </source>
</reference>
<evidence type="ECO:0000256" key="3">
    <source>
        <dbReference type="ARBA" id="ARBA00022692"/>
    </source>
</evidence>
<dbReference type="GO" id="GO:0031505">
    <property type="term" value="P:fungal-type cell wall organization"/>
    <property type="evidence" value="ECO:0007669"/>
    <property type="project" value="UniProtKB-ARBA"/>
</dbReference>
<feature type="region of interest" description="Disordered" evidence="9">
    <location>
        <begin position="673"/>
        <end position="729"/>
    </location>
</feature>
<organism evidence="12 13">
    <name type="scientific">Wickerhamomyces pijperi</name>
    <name type="common">Yeast</name>
    <name type="synonym">Pichia pijperi</name>
    <dbReference type="NCBI Taxonomy" id="599730"/>
    <lineage>
        <taxon>Eukaryota</taxon>
        <taxon>Fungi</taxon>
        <taxon>Dikarya</taxon>
        <taxon>Ascomycota</taxon>
        <taxon>Saccharomycotina</taxon>
        <taxon>Saccharomycetes</taxon>
        <taxon>Phaffomycetales</taxon>
        <taxon>Wickerhamomycetaceae</taxon>
        <taxon>Wickerhamomyces</taxon>
    </lineage>
</organism>
<feature type="region of interest" description="Disordered" evidence="9">
    <location>
        <begin position="69"/>
        <end position="98"/>
    </location>
</feature>
<evidence type="ECO:0000256" key="10">
    <source>
        <dbReference type="SAM" id="Phobius"/>
    </source>
</evidence>
<feature type="region of interest" description="Disordered" evidence="9">
    <location>
        <begin position="43"/>
        <end position="62"/>
    </location>
</feature>
<proteinExistence type="inferred from homology"/>
<feature type="domain" description="GH16" evidence="11">
    <location>
        <begin position="270"/>
        <end position="623"/>
    </location>
</feature>
<evidence type="ECO:0000256" key="7">
    <source>
        <dbReference type="ARBA" id="ARBA00023180"/>
    </source>
</evidence>
<accession>A0A9P8PMM2</accession>
<keyword evidence="7" id="KW-0325">Glycoprotein</keyword>
<dbReference type="CDD" id="cd02180">
    <property type="entry name" value="GH16_fungal_KRE6_glucanase"/>
    <property type="match status" value="1"/>
</dbReference>
<name>A0A9P8PMM2_WICPI</name>
<evidence type="ECO:0000256" key="1">
    <source>
        <dbReference type="ARBA" id="ARBA00004606"/>
    </source>
</evidence>
<dbReference type="AlphaFoldDB" id="A0A9P8PMM2"/>
<dbReference type="Proteomes" id="UP000774326">
    <property type="component" value="Unassembled WGS sequence"/>
</dbReference>
<keyword evidence="6 10" id="KW-0472">Membrane</keyword>
<dbReference type="InterPro" id="IPR013320">
    <property type="entry name" value="ConA-like_dom_sf"/>
</dbReference>
<comment type="similarity">
    <text evidence="2">Belongs to the SKN1/KRE6 family.</text>
</comment>
<dbReference type="FunFam" id="2.60.120.200:FF:000140">
    <property type="entry name" value="Beta-glucan synthesis-associated protein"/>
    <property type="match status" value="1"/>
</dbReference>
<dbReference type="SUPFAM" id="SSF49899">
    <property type="entry name" value="Concanavalin A-like lectins/glucanases"/>
    <property type="match status" value="1"/>
</dbReference>
<protein>
    <recommendedName>
        <fullName evidence="11">GH16 domain-containing protein</fullName>
    </recommendedName>
</protein>
<dbReference type="EMBL" id="JAEUBG010005445">
    <property type="protein sequence ID" value="KAH3674867.1"/>
    <property type="molecule type" value="Genomic_DNA"/>
</dbReference>
<dbReference type="GO" id="GO:0005789">
    <property type="term" value="C:endoplasmic reticulum membrane"/>
    <property type="evidence" value="ECO:0007669"/>
    <property type="project" value="TreeGrafter"/>
</dbReference>
<dbReference type="GO" id="GO:0015926">
    <property type="term" value="F:glucosidase activity"/>
    <property type="evidence" value="ECO:0007669"/>
    <property type="project" value="TreeGrafter"/>
</dbReference>
<keyword evidence="4" id="KW-0735">Signal-anchor</keyword>
<dbReference type="OrthoDB" id="412647at2759"/>
<keyword evidence="8" id="KW-0961">Cell wall biogenesis/degradation</keyword>
<evidence type="ECO:0000256" key="9">
    <source>
        <dbReference type="SAM" id="MobiDB-lite"/>
    </source>
</evidence>
<evidence type="ECO:0000256" key="8">
    <source>
        <dbReference type="ARBA" id="ARBA00023316"/>
    </source>
</evidence>
<gene>
    <name evidence="12" type="ORF">WICPIJ_009437</name>
</gene>
<feature type="compositionally biased region" description="Low complexity" evidence="9">
    <location>
        <begin position="44"/>
        <end position="57"/>
    </location>
</feature>
<dbReference type="Pfam" id="PF03935">
    <property type="entry name" value="SKN1_KRE6_Sbg1"/>
    <property type="match status" value="1"/>
</dbReference>
<evidence type="ECO:0000313" key="13">
    <source>
        <dbReference type="Proteomes" id="UP000774326"/>
    </source>
</evidence>
<dbReference type="Gene3D" id="2.60.120.200">
    <property type="match status" value="1"/>
</dbReference>
<reference evidence="12" key="1">
    <citation type="journal article" date="2021" name="Open Biol.">
        <title>Shared evolutionary footprints suggest mitochondrial oxidative damage underlies multiple complex I losses in fungi.</title>
        <authorList>
            <person name="Schikora-Tamarit M.A."/>
            <person name="Marcet-Houben M."/>
            <person name="Nosek J."/>
            <person name="Gabaldon T."/>
        </authorList>
    </citation>
    <scope>NUCLEOTIDE SEQUENCE</scope>
    <source>
        <strain evidence="12">CBS2887</strain>
    </source>
</reference>
<evidence type="ECO:0000259" key="11">
    <source>
        <dbReference type="PROSITE" id="PS51762"/>
    </source>
</evidence>
<feature type="compositionally biased region" description="Basic and acidic residues" evidence="9">
    <location>
        <begin position="711"/>
        <end position="729"/>
    </location>
</feature>